<dbReference type="EMBL" id="FUKI01000120">
    <property type="protein sequence ID" value="SJM93591.1"/>
    <property type="molecule type" value="Genomic_DNA"/>
</dbReference>
<evidence type="ECO:0000256" key="7">
    <source>
        <dbReference type="ARBA" id="ARBA00023016"/>
    </source>
</evidence>
<dbReference type="Pfam" id="PF07927">
    <property type="entry name" value="HicA_toxin"/>
    <property type="match status" value="1"/>
</dbReference>
<evidence type="ECO:0000256" key="4">
    <source>
        <dbReference type="ARBA" id="ARBA00022759"/>
    </source>
</evidence>
<sequence>MKSISGKYFACILESQGWHLVRISDSHHVYMKPEKPSRISIPIHGNQDLKLGLLKHFMKIADMSENDL</sequence>
<keyword evidence="6" id="KW-0694">RNA-binding</keyword>
<accession>A0A1R4HC27</accession>
<proteinExistence type="inferred from homology"/>
<evidence type="ECO:0000256" key="2">
    <source>
        <dbReference type="ARBA" id="ARBA00022649"/>
    </source>
</evidence>
<dbReference type="InterPro" id="IPR038570">
    <property type="entry name" value="HicA_sf"/>
</dbReference>
<organism evidence="8 9">
    <name type="scientific">Crenothrix polyspora</name>
    <dbReference type="NCBI Taxonomy" id="360316"/>
    <lineage>
        <taxon>Bacteria</taxon>
        <taxon>Pseudomonadati</taxon>
        <taxon>Pseudomonadota</taxon>
        <taxon>Gammaproteobacteria</taxon>
        <taxon>Methylococcales</taxon>
        <taxon>Crenotrichaceae</taxon>
        <taxon>Crenothrix</taxon>
    </lineage>
</organism>
<dbReference type="SUPFAM" id="SSF54786">
    <property type="entry name" value="YcfA/nrd intein domain"/>
    <property type="match status" value="1"/>
</dbReference>
<comment type="similarity">
    <text evidence="1">Belongs to the HicA mRNA interferase family.</text>
</comment>
<dbReference type="RefSeq" id="WP_087143915.1">
    <property type="nucleotide sequence ID" value="NZ_FUKI01000120.1"/>
</dbReference>
<keyword evidence="2" id="KW-1277">Toxin-antitoxin system</keyword>
<evidence type="ECO:0000256" key="3">
    <source>
        <dbReference type="ARBA" id="ARBA00022722"/>
    </source>
</evidence>
<gene>
    <name evidence="8" type="ORF">CRENPOLYSF1_440047</name>
</gene>
<dbReference type="AlphaFoldDB" id="A0A1R4HC27"/>
<evidence type="ECO:0000256" key="5">
    <source>
        <dbReference type="ARBA" id="ARBA00022801"/>
    </source>
</evidence>
<dbReference type="GO" id="GO:0003729">
    <property type="term" value="F:mRNA binding"/>
    <property type="evidence" value="ECO:0007669"/>
    <property type="project" value="InterPro"/>
</dbReference>
<keyword evidence="5" id="KW-0378">Hydrolase</keyword>
<keyword evidence="3" id="KW-0540">Nuclease</keyword>
<dbReference type="OrthoDB" id="308644at2"/>
<dbReference type="Gene3D" id="3.30.920.30">
    <property type="entry name" value="Hypothetical protein"/>
    <property type="match status" value="1"/>
</dbReference>
<dbReference type="InterPro" id="IPR012933">
    <property type="entry name" value="HicA_mRNA_interferase"/>
</dbReference>
<dbReference type="Proteomes" id="UP000195667">
    <property type="component" value="Unassembled WGS sequence"/>
</dbReference>
<protein>
    <submittedName>
        <fullName evidence="8">YcfA-like</fullName>
    </submittedName>
</protein>
<reference evidence="9" key="1">
    <citation type="submission" date="2017-02" db="EMBL/GenBank/DDBJ databases">
        <authorList>
            <person name="Daims H."/>
        </authorList>
    </citation>
    <scope>NUCLEOTIDE SEQUENCE [LARGE SCALE GENOMIC DNA]</scope>
</reference>
<keyword evidence="4" id="KW-0255">Endonuclease</keyword>
<name>A0A1R4HC27_9GAMM</name>
<evidence type="ECO:0000313" key="9">
    <source>
        <dbReference type="Proteomes" id="UP000195667"/>
    </source>
</evidence>
<dbReference type="GO" id="GO:0004519">
    <property type="term" value="F:endonuclease activity"/>
    <property type="evidence" value="ECO:0007669"/>
    <property type="project" value="UniProtKB-KW"/>
</dbReference>
<keyword evidence="9" id="KW-1185">Reference proteome</keyword>
<evidence type="ECO:0000256" key="6">
    <source>
        <dbReference type="ARBA" id="ARBA00022884"/>
    </source>
</evidence>
<evidence type="ECO:0000256" key="1">
    <source>
        <dbReference type="ARBA" id="ARBA00006620"/>
    </source>
</evidence>
<evidence type="ECO:0000313" key="8">
    <source>
        <dbReference type="EMBL" id="SJM93591.1"/>
    </source>
</evidence>
<dbReference type="GO" id="GO:0016787">
    <property type="term" value="F:hydrolase activity"/>
    <property type="evidence" value="ECO:0007669"/>
    <property type="project" value="UniProtKB-KW"/>
</dbReference>
<keyword evidence="7" id="KW-0346">Stress response</keyword>